<name>F7QW40_9LACO</name>
<dbReference type="AlphaFoldDB" id="F7QW40"/>
<accession>F7QW40</accession>
<reference evidence="2 3" key="1">
    <citation type="journal article" date="2011" name="J. Bacteriol.">
        <title>Genome Sequence of Lactobacillus salivarius GJ-24, a Probiotic Strain Isolated from Healthy Adult Intestine.</title>
        <authorList>
            <person name="Cho Y.J."/>
            <person name="Choi J.K."/>
            <person name="Kim J.H."/>
            <person name="Lim Y.S."/>
            <person name="Ham J.S."/>
            <person name="Kang D.K."/>
            <person name="Chun J."/>
            <person name="Paik H.D."/>
            <person name="Kim G.B."/>
        </authorList>
    </citation>
    <scope>NUCLEOTIDE SEQUENCE [LARGE SCALE GENOMIC DNA]</scope>
    <source>
        <strain evidence="2 3">GJ-24</strain>
    </source>
</reference>
<evidence type="ECO:0000259" key="1">
    <source>
        <dbReference type="Pfam" id="PF21814"/>
    </source>
</evidence>
<sequence>MITVKEEKQRIDYLLKRDNVTDEELEKIYNEGVNQLRAIVDKSFNTYAVDGVLVPNNLARKVTKKDMVLLKEQYDKLPDDLELPEKQRLDYYLAISQMSLGKLITATLGTALIGITHKVAKVIRQNNKTAVDEEYYYQKKNLQSPKKSKINPIAKDNYVFSKQDNNFVSWTERLWLDHDQILNRIDNSLNSMLRQGMRAQDIAEKLFPGNAKSMRNDNIPKTLIDATVSAKRLARTEAAAREDELTDIFFKENKIKYFDWVTEPGACKKCLVIGALGPYKVDDEASPRIPGSSHPNCRCRRVPAEVIDDYDKIDLIKKALAAGAISSTIKRDEENTRDANEEDKNIPVDDNYYKYKEILGSDMPSKENYNRLVEEGGKYLDNLVVDYMRRLRLKEHPELKLPNLDNMVFPEPKFTKYLFSPKSEKGWAKGLILKEKLGYSIDNYKEYIQELKRLAPLYPAKEKEDAGYGAKYEQQFMMYNDYGEPINIKVGWIVPKENLDAIRYTSSYIKEVNSSERKNSARI</sequence>
<dbReference type="Proteomes" id="UP000003074">
    <property type="component" value="Unassembled WGS sequence"/>
</dbReference>
<dbReference type="InterPro" id="IPR049250">
    <property type="entry name" value="DUF6883"/>
</dbReference>
<protein>
    <recommendedName>
        <fullName evidence="1">DUF6883 domain-containing protein</fullName>
    </recommendedName>
</protein>
<comment type="caution">
    <text evidence="2">The sequence shown here is derived from an EMBL/GenBank/DDBJ whole genome shotgun (WGS) entry which is preliminary data.</text>
</comment>
<gene>
    <name evidence="2" type="ORF">LSGJ_01389</name>
</gene>
<evidence type="ECO:0000313" key="3">
    <source>
        <dbReference type="Proteomes" id="UP000003074"/>
    </source>
</evidence>
<proteinExistence type="predicted"/>
<dbReference type="RefSeq" id="WP_003708109.1">
    <property type="nucleotide sequence ID" value="NZ_AFOI01000004.1"/>
</dbReference>
<evidence type="ECO:0000313" key="2">
    <source>
        <dbReference type="EMBL" id="EGM50841.1"/>
    </source>
</evidence>
<organism evidence="2 3">
    <name type="scientific">Ligilactobacillus salivarius GJ-24</name>
    <dbReference type="NCBI Taxonomy" id="1041521"/>
    <lineage>
        <taxon>Bacteria</taxon>
        <taxon>Bacillati</taxon>
        <taxon>Bacillota</taxon>
        <taxon>Bacilli</taxon>
        <taxon>Lactobacillales</taxon>
        <taxon>Lactobacillaceae</taxon>
        <taxon>Ligilactobacillus</taxon>
    </lineage>
</organism>
<dbReference type="Pfam" id="PF21814">
    <property type="entry name" value="DUF6883"/>
    <property type="match status" value="1"/>
</dbReference>
<feature type="domain" description="DUF6883" evidence="1">
    <location>
        <begin position="400"/>
        <end position="510"/>
    </location>
</feature>
<dbReference type="PATRIC" id="fig|1041521.3.peg.1396"/>
<dbReference type="EMBL" id="AFOI01000004">
    <property type="protein sequence ID" value="EGM50841.1"/>
    <property type="molecule type" value="Genomic_DNA"/>
</dbReference>